<evidence type="ECO:0000256" key="1">
    <source>
        <dbReference type="ARBA" id="ARBA00004651"/>
    </source>
</evidence>
<proteinExistence type="predicted"/>
<protein>
    <recommendedName>
        <fullName evidence="7">Type II secretion system protein GspF domain-containing protein</fullName>
    </recommendedName>
</protein>
<dbReference type="Proteomes" id="UP000275256">
    <property type="component" value="Unassembled WGS sequence"/>
</dbReference>
<evidence type="ECO:0000313" key="9">
    <source>
        <dbReference type="Proteomes" id="UP000275256"/>
    </source>
</evidence>
<dbReference type="InterPro" id="IPR018076">
    <property type="entry name" value="T2SS_GspF_dom"/>
</dbReference>
<keyword evidence="5 6" id="KW-0472">Membrane</keyword>
<comment type="caution">
    <text evidence="8">The sequence shown here is derived from an EMBL/GenBank/DDBJ whole genome shotgun (WGS) entry which is preliminary data.</text>
</comment>
<dbReference type="EMBL" id="REFW01000001">
    <property type="protein sequence ID" value="RMB61424.1"/>
    <property type="molecule type" value="Genomic_DNA"/>
</dbReference>
<evidence type="ECO:0000256" key="4">
    <source>
        <dbReference type="ARBA" id="ARBA00022989"/>
    </source>
</evidence>
<feature type="transmembrane region" description="Helical" evidence="6">
    <location>
        <begin position="56"/>
        <end position="88"/>
    </location>
</feature>
<feature type="transmembrane region" description="Helical" evidence="6">
    <location>
        <begin position="249"/>
        <end position="269"/>
    </location>
</feature>
<evidence type="ECO:0000256" key="5">
    <source>
        <dbReference type="ARBA" id="ARBA00023136"/>
    </source>
</evidence>
<keyword evidence="3 6" id="KW-0812">Transmembrane</keyword>
<dbReference type="PANTHER" id="PTHR35007">
    <property type="entry name" value="INTEGRAL MEMBRANE PROTEIN-RELATED"/>
    <property type="match status" value="1"/>
</dbReference>
<evidence type="ECO:0000256" key="3">
    <source>
        <dbReference type="ARBA" id="ARBA00022692"/>
    </source>
</evidence>
<keyword evidence="4 6" id="KW-1133">Transmembrane helix</keyword>
<feature type="transmembrane region" description="Helical" evidence="6">
    <location>
        <begin position="224"/>
        <end position="243"/>
    </location>
</feature>
<keyword evidence="2" id="KW-1003">Cell membrane</keyword>
<dbReference type="AlphaFoldDB" id="A0A3M0G911"/>
<accession>A0A3M0G911</accession>
<evidence type="ECO:0000313" key="8">
    <source>
        <dbReference type="EMBL" id="RMB61424.1"/>
    </source>
</evidence>
<dbReference type="GO" id="GO:0005886">
    <property type="term" value="C:plasma membrane"/>
    <property type="evidence" value="ECO:0007669"/>
    <property type="project" value="UniProtKB-SubCell"/>
</dbReference>
<reference evidence="8 9" key="1">
    <citation type="submission" date="2018-10" db="EMBL/GenBank/DDBJ databases">
        <title>Tessaracoccus antarcticuss sp. nov., isolated from sediment.</title>
        <authorList>
            <person name="Zhou L.Y."/>
            <person name="Du Z.J."/>
        </authorList>
    </citation>
    <scope>NUCLEOTIDE SEQUENCE [LARGE SCALE GENOMIC DNA]</scope>
    <source>
        <strain evidence="8 9">JDX10</strain>
    </source>
</reference>
<dbReference type="Pfam" id="PF00482">
    <property type="entry name" value="T2SSF"/>
    <property type="match status" value="1"/>
</dbReference>
<gene>
    <name evidence="8" type="ORF">EAX62_01845</name>
</gene>
<dbReference type="PANTHER" id="PTHR35007:SF3">
    <property type="entry name" value="POSSIBLE CONSERVED ALANINE RICH MEMBRANE PROTEIN"/>
    <property type="match status" value="1"/>
</dbReference>
<feature type="domain" description="Type II secretion system protein GspF" evidence="7">
    <location>
        <begin position="109"/>
        <end position="233"/>
    </location>
</feature>
<evidence type="ECO:0000256" key="6">
    <source>
        <dbReference type="SAM" id="Phobius"/>
    </source>
</evidence>
<name>A0A3M0G911_9ACTN</name>
<sequence length="286" mass="30167">MEPLMASSVGALIVLGVLLITAGARRSVRPFPTTPSTGLWKQVHHLWTGRSRAGRAWMLGSLVAGVVVALTTGWLIAVFLVPAAALGIPALLSEPPQREIATLAGLDRWIRLLAPSIATGKSIRDAILSTRGQVPEVLQEPVSRLVARVDQGWTTREALLGMADDLSSADADAVLAALAISASRGGIGSRTTLSALADNTQERLHVLREISSERAKPRAVVRQVTVITLAVLTGSVLLGGNFFEPYRSPLGQALALALAAAYVGALGVLRHRTVPRPTARFLRGAL</sequence>
<keyword evidence="9" id="KW-1185">Reference proteome</keyword>
<comment type="subcellular location">
    <subcellularLocation>
        <location evidence="1">Cell membrane</location>
        <topology evidence="1">Multi-pass membrane protein</topology>
    </subcellularLocation>
</comment>
<evidence type="ECO:0000259" key="7">
    <source>
        <dbReference type="Pfam" id="PF00482"/>
    </source>
</evidence>
<organism evidence="8 9">
    <name type="scientific">Tessaracoccus antarcticus</name>
    <dbReference type="NCBI Taxonomy" id="2479848"/>
    <lineage>
        <taxon>Bacteria</taxon>
        <taxon>Bacillati</taxon>
        <taxon>Actinomycetota</taxon>
        <taxon>Actinomycetes</taxon>
        <taxon>Propionibacteriales</taxon>
        <taxon>Propionibacteriaceae</taxon>
        <taxon>Tessaracoccus</taxon>
    </lineage>
</organism>
<evidence type="ECO:0000256" key="2">
    <source>
        <dbReference type="ARBA" id="ARBA00022475"/>
    </source>
</evidence>